<dbReference type="SMART" id="SM00320">
    <property type="entry name" value="WD40"/>
    <property type="match status" value="2"/>
</dbReference>
<keyword evidence="1 3" id="KW-0853">WD repeat</keyword>
<dbReference type="Proteomes" id="UP000076722">
    <property type="component" value="Unassembled WGS sequence"/>
</dbReference>
<dbReference type="Gene3D" id="2.130.10.10">
    <property type="entry name" value="YVTN repeat-like/Quinoprotein amine dehydrogenase"/>
    <property type="match status" value="1"/>
</dbReference>
<gene>
    <name evidence="4" type="ORF">SISNIDRAFT_419195</name>
</gene>
<dbReference type="PROSITE" id="PS50082">
    <property type="entry name" value="WD_REPEATS_2"/>
    <property type="match status" value="2"/>
</dbReference>
<evidence type="ECO:0000256" key="1">
    <source>
        <dbReference type="ARBA" id="ARBA00022574"/>
    </source>
</evidence>
<dbReference type="InterPro" id="IPR019775">
    <property type="entry name" value="WD40_repeat_CS"/>
</dbReference>
<dbReference type="OrthoDB" id="6262491at2759"/>
<evidence type="ECO:0000256" key="3">
    <source>
        <dbReference type="PROSITE-ProRule" id="PRU00221"/>
    </source>
</evidence>
<dbReference type="PANTHER" id="PTHR22847">
    <property type="entry name" value="WD40 REPEAT PROTEIN"/>
    <property type="match status" value="1"/>
</dbReference>
<sequence>MYHGTGYVGSIVFTSDEQRLLSAADDHTIRLWDLSTEDPQQVGRPWEGHNAEVKDAFFLNNESQIISCSDDGTIRIWDVDESSTNPNSPAELQTSFPRIDRNGWVHSDEEEPKLLFWLPPHYRSTFVWGRCRSLVNAEPLQLDFSRFVHGERWAECWTGPVSASSGPEASS</sequence>
<evidence type="ECO:0000256" key="2">
    <source>
        <dbReference type="ARBA" id="ARBA00022737"/>
    </source>
</evidence>
<reference evidence="4 5" key="1">
    <citation type="journal article" date="2016" name="Mol. Biol. Evol.">
        <title>Comparative Genomics of Early-Diverging Mushroom-Forming Fungi Provides Insights into the Origins of Lignocellulose Decay Capabilities.</title>
        <authorList>
            <person name="Nagy L.G."/>
            <person name="Riley R."/>
            <person name="Tritt A."/>
            <person name="Adam C."/>
            <person name="Daum C."/>
            <person name="Floudas D."/>
            <person name="Sun H."/>
            <person name="Yadav J.S."/>
            <person name="Pangilinan J."/>
            <person name="Larsson K.H."/>
            <person name="Matsuura K."/>
            <person name="Barry K."/>
            <person name="Labutti K."/>
            <person name="Kuo R."/>
            <person name="Ohm R.A."/>
            <person name="Bhattacharya S.S."/>
            <person name="Shirouzu T."/>
            <person name="Yoshinaga Y."/>
            <person name="Martin F.M."/>
            <person name="Grigoriev I.V."/>
            <person name="Hibbett D.S."/>
        </authorList>
    </citation>
    <scope>NUCLEOTIDE SEQUENCE [LARGE SCALE GENOMIC DNA]</scope>
    <source>
        <strain evidence="4 5">HHB9708</strain>
    </source>
</reference>
<dbReference type="AlphaFoldDB" id="A0A164NGY5"/>
<dbReference type="PANTHER" id="PTHR22847:SF637">
    <property type="entry name" value="WD REPEAT DOMAIN 5B"/>
    <property type="match status" value="1"/>
</dbReference>
<evidence type="ECO:0000313" key="4">
    <source>
        <dbReference type="EMBL" id="KZS87694.1"/>
    </source>
</evidence>
<dbReference type="SUPFAM" id="SSF50978">
    <property type="entry name" value="WD40 repeat-like"/>
    <property type="match status" value="1"/>
</dbReference>
<dbReference type="Pfam" id="PF00400">
    <property type="entry name" value="WD40"/>
    <property type="match status" value="2"/>
</dbReference>
<name>A0A164NGY5_9AGAM</name>
<dbReference type="InterPro" id="IPR001680">
    <property type="entry name" value="WD40_rpt"/>
</dbReference>
<dbReference type="PROSITE" id="PS00678">
    <property type="entry name" value="WD_REPEATS_1"/>
    <property type="match status" value="2"/>
</dbReference>
<accession>A0A164NGY5</accession>
<feature type="repeat" description="WD" evidence="3">
    <location>
        <begin position="46"/>
        <end position="87"/>
    </location>
</feature>
<organism evidence="4 5">
    <name type="scientific">Sistotremastrum niveocremeum HHB9708</name>
    <dbReference type="NCBI Taxonomy" id="1314777"/>
    <lineage>
        <taxon>Eukaryota</taxon>
        <taxon>Fungi</taxon>
        <taxon>Dikarya</taxon>
        <taxon>Basidiomycota</taxon>
        <taxon>Agaricomycotina</taxon>
        <taxon>Agaricomycetes</taxon>
        <taxon>Sistotremastrales</taxon>
        <taxon>Sistotremastraceae</taxon>
        <taxon>Sertulicium</taxon>
        <taxon>Sertulicium niveocremeum</taxon>
    </lineage>
</organism>
<proteinExistence type="predicted"/>
<protein>
    <submittedName>
        <fullName evidence="4">Uncharacterized protein</fullName>
    </submittedName>
</protein>
<dbReference type="STRING" id="1314777.A0A164NGY5"/>
<feature type="repeat" description="WD" evidence="3">
    <location>
        <begin position="1"/>
        <end position="42"/>
    </location>
</feature>
<dbReference type="InterPro" id="IPR015943">
    <property type="entry name" value="WD40/YVTN_repeat-like_dom_sf"/>
</dbReference>
<dbReference type="PROSITE" id="PS50294">
    <property type="entry name" value="WD_REPEATS_REGION"/>
    <property type="match status" value="2"/>
</dbReference>
<dbReference type="EMBL" id="KV419445">
    <property type="protein sequence ID" value="KZS87694.1"/>
    <property type="molecule type" value="Genomic_DNA"/>
</dbReference>
<dbReference type="InterPro" id="IPR036322">
    <property type="entry name" value="WD40_repeat_dom_sf"/>
</dbReference>
<keyword evidence="2" id="KW-0677">Repeat</keyword>
<dbReference type="GO" id="GO:1990234">
    <property type="term" value="C:transferase complex"/>
    <property type="evidence" value="ECO:0007669"/>
    <property type="project" value="UniProtKB-ARBA"/>
</dbReference>
<keyword evidence="5" id="KW-1185">Reference proteome</keyword>
<evidence type="ECO:0000313" key="5">
    <source>
        <dbReference type="Proteomes" id="UP000076722"/>
    </source>
</evidence>